<evidence type="ECO:0000259" key="12">
    <source>
        <dbReference type="PROSITE" id="PS50111"/>
    </source>
</evidence>
<proteinExistence type="inferred from homology"/>
<evidence type="ECO:0000313" key="14">
    <source>
        <dbReference type="EMBL" id="BBT39651.1"/>
    </source>
</evidence>
<evidence type="ECO:0000313" key="15">
    <source>
        <dbReference type="Proteomes" id="UP000515680"/>
    </source>
</evidence>
<feature type="transmembrane region" description="Helical" evidence="11">
    <location>
        <begin position="182"/>
        <end position="204"/>
    </location>
</feature>
<dbReference type="SUPFAM" id="SSF58104">
    <property type="entry name" value="Methyl-accepting chemotaxis protein (MCP) signaling domain"/>
    <property type="match status" value="1"/>
</dbReference>
<keyword evidence="6 11" id="KW-1133">Transmembrane helix</keyword>
<keyword evidence="5 11" id="KW-0812">Transmembrane</keyword>
<dbReference type="Pfam" id="PF12729">
    <property type="entry name" value="4HB_MCP_1"/>
    <property type="match status" value="1"/>
</dbReference>
<dbReference type="Proteomes" id="UP000515680">
    <property type="component" value="Chromosome"/>
</dbReference>
<evidence type="ECO:0000256" key="10">
    <source>
        <dbReference type="PROSITE-ProRule" id="PRU00284"/>
    </source>
</evidence>
<dbReference type="PROSITE" id="PS50111">
    <property type="entry name" value="CHEMOTAXIS_TRANSDUC_2"/>
    <property type="match status" value="1"/>
</dbReference>
<dbReference type="CDD" id="cd11386">
    <property type="entry name" value="MCP_signal"/>
    <property type="match status" value="1"/>
</dbReference>
<dbReference type="InterPro" id="IPR024478">
    <property type="entry name" value="HlyB_4HB_MCP"/>
</dbReference>
<evidence type="ECO:0000256" key="11">
    <source>
        <dbReference type="SAM" id="Phobius"/>
    </source>
</evidence>
<dbReference type="PROSITE" id="PS50885">
    <property type="entry name" value="HAMP"/>
    <property type="match status" value="1"/>
</dbReference>
<feature type="domain" description="Methyl-accepting transducer" evidence="12">
    <location>
        <begin position="263"/>
        <end position="499"/>
    </location>
</feature>
<name>A0A6S5T9B4_PSEPU</name>
<dbReference type="SMART" id="SM00283">
    <property type="entry name" value="MA"/>
    <property type="match status" value="1"/>
</dbReference>
<dbReference type="GO" id="GO:0004888">
    <property type="term" value="F:transmembrane signaling receptor activity"/>
    <property type="evidence" value="ECO:0007669"/>
    <property type="project" value="InterPro"/>
</dbReference>
<keyword evidence="2" id="KW-1003">Cell membrane</keyword>
<protein>
    <submittedName>
        <fullName evidence="14">Chemotaxis transducer</fullName>
    </submittedName>
</protein>
<keyword evidence="7 11" id="KW-0472">Membrane</keyword>
<sequence length="535" mass="57482">MNLRSLAIGSRCALIFSLIALLTLAIGVTAILQTRSMNASAEQVRQHWLPGVMATGDISNHLGRIRSLALRNFIEQDVEDVRRIESLKGDVSSALAEYEKTLHSEEDRALFTAFSREYANYLTILDKVLAAQGDKAATMNTIKHELSPQADSMMAALNALRIFNSDSADRAAEASEKAYYEAFFAIVVALVVILLVMLLCSFLLTRSIVRPLADAIAVAQRIAGNDLTQELRIKERDEPGQLLASLKHMQDSLRQTLQHIAQSSDQLASAAEELHAVTEDTNRGLHQQSAEIEQAATAVNEMTAAVEEVASNAVNTAQASEDADSTTRQGREKVEQALGSLQQLVGDVSTTSGQIAELAHRANEINRVLEVIGEIAEQTNLLALNAAIEAARAGEAGRGFAVVADEVRALAHRTQQSTGEIEQMISGIRSGTAHAVDAMRASESRANSTLEIAQAAGHALTVISQSMSTINDRNLVIASASEEQAQVAREVDRNLVNIRDLSMQTSAGANQTSAASQALSQLAIELNGLVANFKI</sequence>
<dbReference type="InterPro" id="IPR003660">
    <property type="entry name" value="HAMP_dom"/>
</dbReference>
<dbReference type="CDD" id="cd06225">
    <property type="entry name" value="HAMP"/>
    <property type="match status" value="1"/>
</dbReference>
<keyword evidence="8 10" id="KW-0807">Transducer</keyword>
<evidence type="ECO:0000256" key="5">
    <source>
        <dbReference type="ARBA" id="ARBA00022692"/>
    </source>
</evidence>
<evidence type="ECO:0000256" key="1">
    <source>
        <dbReference type="ARBA" id="ARBA00004651"/>
    </source>
</evidence>
<keyword evidence="4" id="KW-0145">Chemotaxis</keyword>
<dbReference type="AlphaFoldDB" id="A0A6S5T9B4"/>
<keyword evidence="3" id="KW-0488">Methylation</keyword>
<accession>A0A6S5T9B4</accession>
<dbReference type="Gene3D" id="1.10.287.950">
    <property type="entry name" value="Methyl-accepting chemotaxis protein"/>
    <property type="match status" value="1"/>
</dbReference>
<dbReference type="PANTHER" id="PTHR32089">
    <property type="entry name" value="METHYL-ACCEPTING CHEMOTAXIS PROTEIN MCPB"/>
    <property type="match status" value="1"/>
</dbReference>
<dbReference type="PRINTS" id="PR00260">
    <property type="entry name" value="CHEMTRNSDUCR"/>
</dbReference>
<dbReference type="EMBL" id="AP022227">
    <property type="protein sequence ID" value="BBT39651.1"/>
    <property type="molecule type" value="Genomic_DNA"/>
</dbReference>
<dbReference type="InterPro" id="IPR004090">
    <property type="entry name" value="Chemotax_Me-accpt_rcpt"/>
</dbReference>
<dbReference type="RefSeq" id="WP_090345605.1">
    <property type="nucleotide sequence ID" value="NZ_AP022227.1"/>
</dbReference>
<dbReference type="FunFam" id="1.10.287.950:FF:000001">
    <property type="entry name" value="Methyl-accepting chemotaxis sensory transducer"/>
    <property type="match status" value="1"/>
</dbReference>
<evidence type="ECO:0000256" key="8">
    <source>
        <dbReference type="ARBA" id="ARBA00023224"/>
    </source>
</evidence>
<reference evidence="14 15" key="1">
    <citation type="submission" date="2019-12" db="EMBL/GenBank/DDBJ databases">
        <title>complete genome sequences of Pseudomonas putida str. WP8-W18-CRE-01 isolated from wastewater treatment plant effluent.</title>
        <authorList>
            <person name="Sekizuka T."/>
            <person name="Itokawa K."/>
            <person name="Yatsu K."/>
            <person name="Inamine Y."/>
            <person name="Kuroda M."/>
        </authorList>
    </citation>
    <scope>NUCLEOTIDE SEQUENCE [LARGE SCALE GENOMIC DNA]</scope>
    <source>
        <strain evidence="14 15">WP8-W18-CRE-01</strain>
    </source>
</reference>
<dbReference type="GO" id="GO:0006935">
    <property type="term" value="P:chemotaxis"/>
    <property type="evidence" value="ECO:0007669"/>
    <property type="project" value="UniProtKB-KW"/>
</dbReference>
<evidence type="ECO:0000256" key="9">
    <source>
        <dbReference type="ARBA" id="ARBA00029447"/>
    </source>
</evidence>
<evidence type="ECO:0000256" key="7">
    <source>
        <dbReference type="ARBA" id="ARBA00023136"/>
    </source>
</evidence>
<comment type="subcellular location">
    <subcellularLocation>
        <location evidence="1">Cell membrane</location>
        <topology evidence="1">Multi-pass membrane protein</topology>
    </subcellularLocation>
</comment>
<evidence type="ECO:0000256" key="2">
    <source>
        <dbReference type="ARBA" id="ARBA00022475"/>
    </source>
</evidence>
<evidence type="ECO:0000256" key="4">
    <source>
        <dbReference type="ARBA" id="ARBA00022500"/>
    </source>
</evidence>
<dbReference type="InterPro" id="IPR004089">
    <property type="entry name" value="MCPsignal_dom"/>
</dbReference>
<evidence type="ECO:0000259" key="13">
    <source>
        <dbReference type="PROSITE" id="PS50885"/>
    </source>
</evidence>
<dbReference type="GO" id="GO:0007165">
    <property type="term" value="P:signal transduction"/>
    <property type="evidence" value="ECO:0007669"/>
    <property type="project" value="UniProtKB-KW"/>
</dbReference>
<gene>
    <name evidence="14" type="ORF">WP8W18C01_19920</name>
</gene>
<dbReference type="Pfam" id="PF00015">
    <property type="entry name" value="MCPsignal"/>
    <property type="match status" value="1"/>
</dbReference>
<dbReference type="SMART" id="SM00304">
    <property type="entry name" value="HAMP"/>
    <property type="match status" value="2"/>
</dbReference>
<organism evidence="14 15">
    <name type="scientific">Pseudomonas putida</name>
    <name type="common">Arthrobacter siderocapsulatus</name>
    <dbReference type="NCBI Taxonomy" id="303"/>
    <lineage>
        <taxon>Bacteria</taxon>
        <taxon>Pseudomonadati</taxon>
        <taxon>Pseudomonadota</taxon>
        <taxon>Gammaproteobacteria</taxon>
        <taxon>Pseudomonadales</taxon>
        <taxon>Pseudomonadaceae</taxon>
        <taxon>Pseudomonas</taxon>
    </lineage>
</organism>
<evidence type="ECO:0000256" key="6">
    <source>
        <dbReference type="ARBA" id="ARBA00022989"/>
    </source>
</evidence>
<dbReference type="PANTHER" id="PTHR32089:SF120">
    <property type="entry name" value="METHYL-ACCEPTING CHEMOTAXIS PROTEIN TLPQ"/>
    <property type="match status" value="1"/>
</dbReference>
<dbReference type="GO" id="GO:0005886">
    <property type="term" value="C:plasma membrane"/>
    <property type="evidence" value="ECO:0007669"/>
    <property type="project" value="UniProtKB-SubCell"/>
</dbReference>
<feature type="domain" description="HAMP" evidence="13">
    <location>
        <begin position="206"/>
        <end position="258"/>
    </location>
</feature>
<dbReference type="Pfam" id="PF00672">
    <property type="entry name" value="HAMP"/>
    <property type="match status" value="1"/>
</dbReference>
<comment type="similarity">
    <text evidence="9">Belongs to the methyl-accepting chemotaxis (MCP) protein family.</text>
</comment>
<evidence type="ECO:0000256" key="3">
    <source>
        <dbReference type="ARBA" id="ARBA00022481"/>
    </source>
</evidence>